<name>A2E2I2_TRIV3</name>
<reference evidence="1" key="2">
    <citation type="journal article" date="2007" name="Science">
        <title>Draft genome sequence of the sexually transmitted pathogen Trichomonas vaginalis.</title>
        <authorList>
            <person name="Carlton J.M."/>
            <person name="Hirt R.P."/>
            <person name="Silva J.C."/>
            <person name="Delcher A.L."/>
            <person name="Schatz M."/>
            <person name="Zhao Q."/>
            <person name="Wortman J.R."/>
            <person name="Bidwell S.L."/>
            <person name="Alsmark U.C.M."/>
            <person name="Besteiro S."/>
            <person name="Sicheritz-Ponten T."/>
            <person name="Noel C.J."/>
            <person name="Dacks J.B."/>
            <person name="Foster P.G."/>
            <person name="Simillion C."/>
            <person name="Van de Peer Y."/>
            <person name="Miranda-Saavedra D."/>
            <person name="Barton G.J."/>
            <person name="Westrop G.D."/>
            <person name="Mueller S."/>
            <person name="Dessi D."/>
            <person name="Fiori P.L."/>
            <person name="Ren Q."/>
            <person name="Paulsen I."/>
            <person name="Zhang H."/>
            <person name="Bastida-Corcuera F.D."/>
            <person name="Simoes-Barbosa A."/>
            <person name="Brown M.T."/>
            <person name="Hayes R.D."/>
            <person name="Mukherjee M."/>
            <person name="Okumura C.Y."/>
            <person name="Schneider R."/>
            <person name="Smith A.J."/>
            <person name="Vanacova S."/>
            <person name="Villalvazo M."/>
            <person name="Haas B.J."/>
            <person name="Pertea M."/>
            <person name="Feldblyum T.V."/>
            <person name="Utterback T.R."/>
            <person name="Shu C.L."/>
            <person name="Osoegawa K."/>
            <person name="de Jong P.J."/>
            <person name="Hrdy I."/>
            <person name="Horvathova L."/>
            <person name="Zubacova Z."/>
            <person name="Dolezal P."/>
            <person name="Malik S.B."/>
            <person name="Logsdon J.M. Jr."/>
            <person name="Henze K."/>
            <person name="Gupta A."/>
            <person name="Wang C.C."/>
            <person name="Dunne R.L."/>
            <person name="Upcroft J.A."/>
            <person name="Upcroft P."/>
            <person name="White O."/>
            <person name="Salzberg S.L."/>
            <person name="Tang P."/>
            <person name="Chiu C.-H."/>
            <person name="Lee Y.-S."/>
            <person name="Embley T.M."/>
            <person name="Coombs G.H."/>
            <person name="Mottram J.C."/>
            <person name="Tachezy J."/>
            <person name="Fraser-Liggett C.M."/>
            <person name="Johnson P.J."/>
        </authorList>
    </citation>
    <scope>NUCLEOTIDE SEQUENCE [LARGE SCALE GENOMIC DNA]</scope>
    <source>
        <strain evidence="1">G3</strain>
    </source>
</reference>
<dbReference type="Proteomes" id="UP000001542">
    <property type="component" value="Unassembled WGS sequence"/>
</dbReference>
<keyword evidence="2" id="KW-1185">Reference proteome</keyword>
<sequence>MNSFTEITKEIIGQSKQFLRENALQLGGLSAVAATLFTFNKLTDMRIRALENQEELREQQAVALLKQKLPLSVLRKYSLSK</sequence>
<protein>
    <submittedName>
        <fullName evidence="1">Uncharacterized protein</fullName>
    </submittedName>
</protein>
<proteinExistence type="predicted"/>
<reference evidence="1" key="1">
    <citation type="submission" date="2006-10" db="EMBL/GenBank/DDBJ databases">
        <authorList>
            <person name="Amadeo P."/>
            <person name="Zhao Q."/>
            <person name="Wortman J."/>
            <person name="Fraser-Liggett C."/>
            <person name="Carlton J."/>
        </authorList>
    </citation>
    <scope>NUCLEOTIDE SEQUENCE</scope>
    <source>
        <strain evidence="1">G3</strain>
    </source>
</reference>
<accession>A2E2I2</accession>
<evidence type="ECO:0000313" key="2">
    <source>
        <dbReference type="Proteomes" id="UP000001542"/>
    </source>
</evidence>
<dbReference type="VEuPathDB" id="TrichDB:TVAG_444410"/>
<organism evidence="1 2">
    <name type="scientific">Trichomonas vaginalis (strain ATCC PRA-98 / G3)</name>
    <dbReference type="NCBI Taxonomy" id="412133"/>
    <lineage>
        <taxon>Eukaryota</taxon>
        <taxon>Metamonada</taxon>
        <taxon>Parabasalia</taxon>
        <taxon>Trichomonadida</taxon>
        <taxon>Trichomonadidae</taxon>
        <taxon>Trichomonas</taxon>
    </lineage>
</organism>
<dbReference type="KEGG" id="tva:4771132"/>
<dbReference type="InParanoid" id="A2E2I2"/>
<dbReference type="VEuPathDB" id="TrichDB:TVAGG3_0306190"/>
<evidence type="ECO:0000313" key="1">
    <source>
        <dbReference type="EMBL" id="EAY13157.1"/>
    </source>
</evidence>
<gene>
    <name evidence="1" type="ORF">TVAG_444410</name>
</gene>
<dbReference type="EMBL" id="DS113290">
    <property type="protein sequence ID" value="EAY13157.1"/>
    <property type="molecule type" value="Genomic_DNA"/>
</dbReference>
<dbReference type="RefSeq" id="XP_001325380.1">
    <property type="nucleotide sequence ID" value="XM_001325345.1"/>
</dbReference>
<dbReference type="AlphaFoldDB" id="A2E2I2"/>
<dbReference type="SMR" id="A2E2I2"/>